<comment type="caution">
    <text evidence="1">The sequence shown here is derived from an EMBL/GenBank/DDBJ whole genome shotgun (WGS) entry which is preliminary data.</text>
</comment>
<accession>A0AAE0W471</accession>
<organism evidence="1 2">
    <name type="scientific">Potamilus streckersoni</name>
    <dbReference type="NCBI Taxonomy" id="2493646"/>
    <lineage>
        <taxon>Eukaryota</taxon>
        <taxon>Metazoa</taxon>
        <taxon>Spiralia</taxon>
        <taxon>Lophotrochozoa</taxon>
        <taxon>Mollusca</taxon>
        <taxon>Bivalvia</taxon>
        <taxon>Autobranchia</taxon>
        <taxon>Heteroconchia</taxon>
        <taxon>Palaeoheterodonta</taxon>
        <taxon>Unionida</taxon>
        <taxon>Unionoidea</taxon>
        <taxon>Unionidae</taxon>
        <taxon>Ambleminae</taxon>
        <taxon>Lampsilini</taxon>
        <taxon>Potamilus</taxon>
    </lineage>
</organism>
<evidence type="ECO:0000313" key="1">
    <source>
        <dbReference type="EMBL" id="KAK3600856.1"/>
    </source>
</evidence>
<reference evidence="1" key="3">
    <citation type="submission" date="2023-05" db="EMBL/GenBank/DDBJ databases">
        <authorList>
            <person name="Smith C.H."/>
        </authorList>
    </citation>
    <scope>NUCLEOTIDE SEQUENCE</scope>
    <source>
        <strain evidence="1">CHS0354</strain>
        <tissue evidence="1">Mantle</tissue>
    </source>
</reference>
<gene>
    <name evidence="1" type="ORF">CHS0354_014222</name>
</gene>
<dbReference type="AlphaFoldDB" id="A0AAE0W471"/>
<reference evidence="1" key="2">
    <citation type="journal article" date="2021" name="Genome Biol. Evol.">
        <title>Developing a high-quality reference genome for a parasitic bivalve with doubly uniparental inheritance (Bivalvia: Unionida).</title>
        <authorList>
            <person name="Smith C.H."/>
        </authorList>
    </citation>
    <scope>NUCLEOTIDE SEQUENCE</scope>
    <source>
        <strain evidence="1">CHS0354</strain>
        <tissue evidence="1">Mantle</tissue>
    </source>
</reference>
<sequence length="234" mass="26925">MITLNSQRSQSRHYTARVSFCKPCFDNLTVEIARNPTEEDCPAISDLMQDYISPLTNDTAEIREILENETRKILMRHVSHPDFIPTRISIFEDLRIYSLINDRIPSGNYLDEYTTLVYRNLTVLASHLQVVSELRNVGLYINLAYKKFSHALCKLDEFRKALSLRTSLSKMCNYSETISLFSNTEKIDYSISVLKYGVDSLTTILSTIREVVLRETQGCHIDCGPQRKRSLVCP</sequence>
<proteinExistence type="predicted"/>
<reference evidence="1" key="1">
    <citation type="journal article" date="2021" name="Genome Biol. Evol.">
        <title>A High-Quality Reference Genome for a Parasitic Bivalve with Doubly Uniparental Inheritance (Bivalvia: Unionida).</title>
        <authorList>
            <person name="Smith C.H."/>
        </authorList>
    </citation>
    <scope>NUCLEOTIDE SEQUENCE</scope>
    <source>
        <strain evidence="1">CHS0354</strain>
    </source>
</reference>
<name>A0AAE0W471_9BIVA</name>
<dbReference type="Proteomes" id="UP001195483">
    <property type="component" value="Unassembled WGS sequence"/>
</dbReference>
<protein>
    <submittedName>
        <fullName evidence="1">Uncharacterized protein</fullName>
    </submittedName>
</protein>
<evidence type="ECO:0000313" key="2">
    <source>
        <dbReference type="Proteomes" id="UP001195483"/>
    </source>
</evidence>
<keyword evidence="2" id="KW-1185">Reference proteome</keyword>
<dbReference type="EMBL" id="JAEAOA010000874">
    <property type="protein sequence ID" value="KAK3600856.1"/>
    <property type="molecule type" value="Genomic_DNA"/>
</dbReference>